<proteinExistence type="predicted"/>
<protein>
    <submittedName>
        <fullName evidence="3">RAP protein, putative</fullName>
    </submittedName>
</protein>
<evidence type="ECO:0000313" key="4">
    <source>
        <dbReference type="Proteomes" id="UP000078546"/>
    </source>
</evidence>
<evidence type="ECO:0000259" key="1">
    <source>
        <dbReference type="PROSITE" id="PS51286"/>
    </source>
</evidence>
<organism evidence="3 4">
    <name type="scientific">Plasmodium ovale curtisi</name>
    <dbReference type="NCBI Taxonomy" id="864141"/>
    <lineage>
        <taxon>Eukaryota</taxon>
        <taxon>Sar</taxon>
        <taxon>Alveolata</taxon>
        <taxon>Apicomplexa</taxon>
        <taxon>Aconoidasida</taxon>
        <taxon>Haemosporida</taxon>
        <taxon>Plasmodiidae</taxon>
        <taxon>Plasmodium</taxon>
        <taxon>Plasmodium (Plasmodium)</taxon>
    </lineage>
</organism>
<dbReference type="Pfam" id="PF08373">
    <property type="entry name" value="RAP"/>
    <property type="match status" value="1"/>
</dbReference>
<dbReference type="InterPro" id="IPR013584">
    <property type="entry name" value="RAP"/>
</dbReference>
<dbReference type="EMBL" id="FLQU01000508">
    <property type="protein sequence ID" value="SBS86616.1"/>
    <property type="molecule type" value="Genomic_DNA"/>
</dbReference>
<dbReference type="EMBL" id="FLQV01000648">
    <property type="protein sequence ID" value="SBS97022.1"/>
    <property type="molecule type" value="Genomic_DNA"/>
</dbReference>
<dbReference type="Proteomes" id="UP000078546">
    <property type="component" value="Unassembled WGS sequence"/>
</dbReference>
<reference evidence="4 5" key="1">
    <citation type="submission" date="2016-05" db="EMBL/GenBank/DDBJ databases">
        <authorList>
            <person name="Naeem Raeece"/>
        </authorList>
    </citation>
    <scope>NUCLEOTIDE SEQUENCE [LARGE SCALE GENOMIC DNA]</scope>
</reference>
<evidence type="ECO:0000313" key="3">
    <source>
        <dbReference type="EMBL" id="SBS97022.1"/>
    </source>
</evidence>
<dbReference type="Proteomes" id="UP000078560">
    <property type="component" value="Unassembled WGS sequence"/>
</dbReference>
<dbReference type="SMART" id="SM00952">
    <property type="entry name" value="RAP"/>
    <property type="match status" value="1"/>
</dbReference>
<dbReference type="VEuPathDB" id="PlasmoDB:PocGH01_12061300"/>
<feature type="domain" description="RAP" evidence="1">
    <location>
        <begin position="1528"/>
        <end position="1599"/>
    </location>
</feature>
<dbReference type="Gene3D" id="3.40.960.10">
    <property type="entry name" value="VSR Endonuclease"/>
    <property type="match status" value="1"/>
</dbReference>
<accession>A0A1A8WXC6</accession>
<evidence type="ECO:0000313" key="5">
    <source>
        <dbReference type="Proteomes" id="UP000078560"/>
    </source>
</evidence>
<evidence type="ECO:0000313" key="2">
    <source>
        <dbReference type="EMBL" id="SBS86616.1"/>
    </source>
</evidence>
<name>A0A1A8WXC6_PLAOA</name>
<gene>
    <name evidence="3" type="ORF">POVCU1_035210</name>
    <name evidence="2" type="ORF">POVCU2_0038210</name>
</gene>
<sequence length="1619" mass="190500">MLKICCIPVKVHKLRKLYFEKVKWYVTAKENKQTVNRAIKINKEILKNGNILEVIRIVKENEKDVNIINYVTFVHRLMQLIHSNDVHYLKNIRHINLEIGRKIKIIFHHLNDHKENRSKVNNYNKRLFSSFIWSLSKYLCLSKENNNNAYITASLKNNLVYCSKNGAACAKGDLVHIEGKQACLNVLKGNVAKDIGITGGDLFLGGEYNEGTEWGRSSSMGDVSDSDKLMESRLSRGIPLWLSLKDFNLLCHYADIFLPSLNPSRYVLVLWSLGKLNKNYKELHQKFYEKSVRIMHLLKDKELLILLYTYSYVSIENMNFYIKVKNFIMNKNIHKNAVHLRNYKSIVSMLLSFANQNIFFQDLYESTITLMLQTGNLLNSLSNKEIITVLFCVCKFPFLYLSDGEMHVTLRRKGLLKKNVLLYELLKKKIMKRCKALNIFKGQYDHTDQRDSNVYHFTTVFNLTEMGRDPFYSLENLILITWSLSQKCIYSAKLFLYIFTQLNELENFKCAYISYDIWTNFYLAFLSFLLEDASYINLYFNREEENALHILYNNINTFIDNLNIFKNVINLHGRKNDIEVSNMQRSIFRIVSNHLKLFPHVTSIMEYKNELNLSVDILLFRQFTSTKGKYLLGENVDPAVGILNKGVLPSNATGINAHTDSYRDHNGQVYADLKQPLPLFFFVKRNACTLLTGFYEKREGNLFVGTLQNKVRNFHAAEKNDIIHTGRKSVAMKHDYITTDLFRFLERIKKLNPEVCSHELEEVHKILFFYLNRHVKDIKKYDIISFFYKFSSCFPNYCKGEHNLSNLGHFLKIFSIFIEFTNSFLLHVRNECVHLFIDVCWILFRYMKHFRFLLKMGDINKKWSEGLIESRNILSQELNKTINLFDCVIKGKIINEDIIIVGMSSKNMALLISVFAHLKNSKDIINYLQKNNFHEILFNTKDTLFVLSALSKCDNIWGIEKFFCEHFSKNIKNCTVKDLVEFTYLCAELKITSNLITYSISNRIRDYVEPFPSVSEEKCCEKKKRIAFPFCEKSHQNSNGRKVKFIETFQQEELALFVRNCYRMHCFDRTFFDFLCDETYKRGNSLSLGSLCVILPCFARIYCLQKEVNPVERKKRKEKDTLVKISDQNSDYLERNVSMCRYNIPTSLKVLVNCTEEKMRCAGKSVNLYNLCYYMESLTLLKIENRNMYHLCIEEAVKKIHTFLNGEKEAKLLGKFLWCLSYYHRTEFLFSQSIIHFILKYKIYKQIIPENFISFFLYFIKSRVYNEKLFRNMGEVILSSVSLNDFFKHTKEKRKNVFKLNVISELHATMAWAYAFTYSPDGGCDDGSSGPSYCDEEEVVKGEYKSVKNSYKIAGAPSVHASMAKKQFFFLEKVYGYIFNEIKILQHYRGEVSFLLLARFFWGISVVNIMNDQILKFINAYNWTDIKVTKQNKMHLHMIFTLWLRLKHFHSNLKTSERFTKCIDEIISLFKINYPKNDILQNRIMSSFHLKISHMLDKLKVKYKNEYITEDFLLIDIAIKHEELKEKIAIEIDGPSHHLLALNETHPRTSGNVKKKYVPCGTTYFKNSLLKKNGWTIIHIPSYKWNKLKREERDAYLIHELSSCSERLKNYFEKYNELV</sequence>
<dbReference type="PROSITE" id="PS51286">
    <property type="entry name" value="RAP"/>
    <property type="match status" value="1"/>
</dbReference>
<reference evidence="3" key="2">
    <citation type="submission" date="2016-05" db="EMBL/GenBank/DDBJ databases">
        <authorList>
            <person name="Lavstsen T."/>
            <person name="Jespersen J.S."/>
        </authorList>
    </citation>
    <scope>NUCLEOTIDE SEQUENCE [LARGE SCALE GENOMIC DNA]</scope>
</reference>